<name>A0ABQ4E217_9ACTN</name>
<reference evidence="1 2" key="1">
    <citation type="submission" date="2021-01" db="EMBL/GenBank/DDBJ databases">
        <title>Whole genome shotgun sequence of Plantactinospora endophytica NBRC 110450.</title>
        <authorList>
            <person name="Komaki H."/>
            <person name="Tamura T."/>
        </authorList>
    </citation>
    <scope>NUCLEOTIDE SEQUENCE [LARGE SCALE GENOMIC DNA]</scope>
    <source>
        <strain evidence="1 2">NBRC 110450</strain>
    </source>
</reference>
<dbReference type="Pfam" id="PF19692">
    <property type="entry name" value="DUF6193"/>
    <property type="match status" value="1"/>
</dbReference>
<comment type="caution">
    <text evidence="1">The sequence shown here is derived from an EMBL/GenBank/DDBJ whole genome shotgun (WGS) entry which is preliminary data.</text>
</comment>
<protein>
    <submittedName>
        <fullName evidence="1">Uncharacterized protein</fullName>
    </submittedName>
</protein>
<organism evidence="1 2">
    <name type="scientific">Plantactinospora endophytica</name>
    <dbReference type="NCBI Taxonomy" id="673535"/>
    <lineage>
        <taxon>Bacteria</taxon>
        <taxon>Bacillati</taxon>
        <taxon>Actinomycetota</taxon>
        <taxon>Actinomycetes</taxon>
        <taxon>Micromonosporales</taxon>
        <taxon>Micromonosporaceae</taxon>
        <taxon>Plantactinospora</taxon>
    </lineage>
</organism>
<dbReference type="Proteomes" id="UP000646749">
    <property type="component" value="Unassembled WGS sequence"/>
</dbReference>
<proteinExistence type="predicted"/>
<evidence type="ECO:0000313" key="2">
    <source>
        <dbReference type="Proteomes" id="UP000646749"/>
    </source>
</evidence>
<sequence length="236" mass="26459">MADAHDVWGEAGRWYPEIVAVGGASRAWQAEFDRMALPLRVTTREGGNPHRTTRVESGELRADLLLSPWQRRFHLALRAGRYTLLQGYAPDLAAAADAARSWLSGTRPGQVAAVWPFLGSVALAEARERGDRRESSWLWLYENHCAQPQGIRLRSFLALAFHEPRLRALHPYTSHWTLCFSRNQHWPYSLDLPVVAAVATPDRYVVRTRDGRAYDAAGALRLLLAELPEGALDQGL</sequence>
<accession>A0ABQ4E217</accession>
<dbReference type="EMBL" id="BONW01000016">
    <property type="protein sequence ID" value="GIG88759.1"/>
    <property type="molecule type" value="Genomic_DNA"/>
</dbReference>
<keyword evidence="2" id="KW-1185">Reference proteome</keyword>
<evidence type="ECO:0000313" key="1">
    <source>
        <dbReference type="EMBL" id="GIG88759.1"/>
    </source>
</evidence>
<dbReference type="InterPro" id="IPR045682">
    <property type="entry name" value="DUF6193"/>
</dbReference>
<dbReference type="RefSeq" id="WP_203867246.1">
    <property type="nucleotide sequence ID" value="NZ_BONW01000016.1"/>
</dbReference>
<gene>
    <name evidence="1" type="ORF">Pen02_36950</name>
</gene>